<dbReference type="GO" id="GO:0044010">
    <property type="term" value="P:single-species biofilm formation"/>
    <property type="evidence" value="ECO:0007669"/>
    <property type="project" value="InterPro"/>
</dbReference>
<dbReference type="Proteomes" id="UP000253034">
    <property type="component" value="Unassembled WGS sequence"/>
</dbReference>
<sequence length="96" mass="10393">MAKSETLHIRVEPAVKAGVEATLKTLGLSTTEAINIFLHQVILAGGLPFEVKNPQYNVETLAAIQEARDIITGKAPAKSYNSVAELMEDLNNDDED</sequence>
<dbReference type="PIRSF" id="PIRSF003108">
    <property type="entry name" value="DinJ"/>
    <property type="match status" value="1"/>
</dbReference>
<dbReference type="AlphaFoldDB" id="A0A369B9A4"/>
<reference evidence="3 4" key="1">
    <citation type="submission" date="2018-07" db="EMBL/GenBank/DDBJ databases">
        <title>Genomic Encyclopedia of Type Strains, Phase IV (KMG-IV): sequencing the most valuable type-strain genomes for metagenomic binning, comparative biology and taxonomic classification.</title>
        <authorList>
            <person name="Goeker M."/>
        </authorList>
    </citation>
    <scope>NUCLEOTIDE SEQUENCE [LARGE SCALE GENOMIC DNA]</scope>
    <source>
        <strain evidence="3 4">DSM 27016</strain>
    </source>
</reference>
<dbReference type="PANTHER" id="PTHR38781:SF1">
    <property type="entry name" value="ANTITOXIN DINJ-RELATED"/>
    <property type="match status" value="1"/>
</dbReference>
<protein>
    <submittedName>
        <fullName evidence="3">DNA-damage-inducible protein J</fullName>
    </submittedName>
</protein>
<dbReference type="Pfam" id="PF04221">
    <property type="entry name" value="RelB"/>
    <property type="match status" value="1"/>
</dbReference>
<dbReference type="OrthoDB" id="9804867at2"/>
<dbReference type="InterPro" id="IPR007337">
    <property type="entry name" value="RelB/DinJ"/>
</dbReference>
<gene>
    <name evidence="3" type="ORF">DFR58_106160</name>
</gene>
<organism evidence="3 4">
    <name type="scientific">Anaerobacterium chartisolvens</name>
    <dbReference type="NCBI Taxonomy" id="1297424"/>
    <lineage>
        <taxon>Bacteria</taxon>
        <taxon>Bacillati</taxon>
        <taxon>Bacillota</taxon>
        <taxon>Clostridia</taxon>
        <taxon>Eubacteriales</taxon>
        <taxon>Oscillospiraceae</taxon>
        <taxon>Anaerobacterium</taxon>
    </lineage>
</organism>
<name>A0A369B9A4_9FIRM</name>
<proteinExistence type="inferred from homology"/>
<accession>A0A369B9A4</accession>
<dbReference type="PANTHER" id="PTHR38781">
    <property type="entry name" value="ANTITOXIN DINJ-RELATED"/>
    <property type="match status" value="1"/>
</dbReference>
<dbReference type="EMBL" id="QPJT01000006">
    <property type="protein sequence ID" value="RCX17991.1"/>
    <property type="molecule type" value="Genomic_DNA"/>
</dbReference>
<comment type="similarity">
    <text evidence="1">Belongs to the RelB/DinJ antitoxin family.</text>
</comment>
<dbReference type="GO" id="GO:0006355">
    <property type="term" value="P:regulation of DNA-templated transcription"/>
    <property type="evidence" value="ECO:0007669"/>
    <property type="project" value="InterPro"/>
</dbReference>
<dbReference type="InterPro" id="IPR013321">
    <property type="entry name" value="Arc_rbn_hlx_hlx"/>
</dbReference>
<keyword evidence="4" id="KW-1185">Reference proteome</keyword>
<dbReference type="RefSeq" id="WP_114297132.1">
    <property type="nucleotide sequence ID" value="NZ_QPJT01000006.1"/>
</dbReference>
<evidence type="ECO:0000256" key="1">
    <source>
        <dbReference type="ARBA" id="ARBA00010562"/>
    </source>
</evidence>
<evidence type="ECO:0000313" key="4">
    <source>
        <dbReference type="Proteomes" id="UP000253034"/>
    </source>
</evidence>
<dbReference type="GO" id="GO:0015643">
    <property type="term" value="F:toxic substance binding"/>
    <property type="evidence" value="ECO:0007669"/>
    <property type="project" value="InterPro"/>
</dbReference>
<evidence type="ECO:0000256" key="2">
    <source>
        <dbReference type="ARBA" id="ARBA00022649"/>
    </source>
</evidence>
<dbReference type="NCBIfam" id="TIGR02384">
    <property type="entry name" value="RelB_DinJ"/>
    <property type="match status" value="1"/>
</dbReference>
<comment type="caution">
    <text evidence="3">The sequence shown here is derived from an EMBL/GenBank/DDBJ whole genome shotgun (WGS) entry which is preliminary data.</text>
</comment>
<dbReference type="GO" id="GO:0006351">
    <property type="term" value="P:DNA-templated transcription"/>
    <property type="evidence" value="ECO:0007669"/>
    <property type="project" value="TreeGrafter"/>
</dbReference>
<dbReference type="GO" id="GO:0000987">
    <property type="term" value="F:cis-regulatory region sequence-specific DNA binding"/>
    <property type="evidence" value="ECO:0007669"/>
    <property type="project" value="InterPro"/>
</dbReference>
<dbReference type="Gene3D" id="1.10.1220.10">
    <property type="entry name" value="Met repressor-like"/>
    <property type="match status" value="1"/>
</dbReference>
<keyword evidence="2" id="KW-1277">Toxin-antitoxin system</keyword>
<evidence type="ECO:0000313" key="3">
    <source>
        <dbReference type="EMBL" id="RCX17991.1"/>
    </source>
</evidence>
<dbReference type="InterPro" id="IPR026262">
    <property type="entry name" value="DinJ"/>
</dbReference>